<feature type="domain" description="Formyl transferase C-terminal" evidence="2">
    <location>
        <begin position="201"/>
        <end position="282"/>
    </location>
</feature>
<dbReference type="GO" id="GO:0005829">
    <property type="term" value="C:cytosol"/>
    <property type="evidence" value="ECO:0007669"/>
    <property type="project" value="TreeGrafter"/>
</dbReference>
<sequence>MPEKRKICVFIGNRPAILQEIMRIKELQLAHVFILKNSFLYKNRHEIPCRYTVFGKKDKEKVVSGISRLNFDILISNGCPFVFPGSIISRPGKIFLNIHPSYLPYFRGMHPVNGILLRGFPYAGATMHFISDGIDTGNIIHREKFRLSADIDAGLLYRLVFTLEGKVFAAGMRKLIRSRFRYKGLRQKRLQGDYYTRSLKDMRLSLAMSSKEMLSRIRAFGVGGQGARCRLNGMDFSIFEAEAIHNEYLMRNFSRAKAGEILLEYEGKILFKTKDGIIKIKRFLRNHSGS</sequence>
<evidence type="ECO:0000313" key="3">
    <source>
        <dbReference type="EMBL" id="PIQ89407.1"/>
    </source>
</evidence>
<dbReference type="Gene3D" id="3.40.50.12230">
    <property type="match status" value="1"/>
</dbReference>
<name>A0A2H0LYE5_9BACT</name>
<dbReference type="InterPro" id="IPR011034">
    <property type="entry name" value="Formyl_transferase-like_C_sf"/>
</dbReference>
<protein>
    <recommendedName>
        <fullName evidence="5">Formyl transferase N-terminal domain-containing protein</fullName>
    </recommendedName>
</protein>
<feature type="domain" description="Formyl transferase N-terminal" evidence="1">
    <location>
        <begin position="58"/>
        <end position="168"/>
    </location>
</feature>
<evidence type="ECO:0008006" key="5">
    <source>
        <dbReference type="Google" id="ProtNLM"/>
    </source>
</evidence>
<dbReference type="SUPFAM" id="SSF50486">
    <property type="entry name" value="FMT C-terminal domain-like"/>
    <property type="match status" value="1"/>
</dbReference>
<dbReference type="SUPFAM" id="SSF53328">
    <property type="entry name" value="Formyltransferase"/>
    <property type="match status" value="1"/>
</dbReference>
<evidence type="ECO:0000313" key="4">
    <source>
        <dbReference type="Proteomes" id="UP000229641"/>
    </source>
</evidence>
<dbReference type="Pfam" id="PF00551">
    <property type="entry name" value="Formyl_trans_N"/>
    <property type="match status" value="1"/>
</dbReference>
<dbReference type="InterPro" id="IPR002376">
    <property type="entry name" value="Formyl_transf_N"/>
</dbReference>
<accession>A0A2H0LYE5</accession>
<reference evidence="3 4" key="1">
    <citation type="submission" date="2017-09" db="EMBL/GenBank/DDBJ databases">
        <title>Depth-based differentiation of microbial function through sediment-hosted aquifers and enrichment of novel symbionts in the deep terrestrial subsurface.</title>
        <authorList>
            <person name="Probst A.J."/>
            <person name="Ladd B."/>
            <person name="Jarett J.K."/>
            <person name="Geller-Mcgrath D.E."/>
            <person name="Sieber C.M."/>
            <person name="Emerson J.B."/>
            <person name="Anantharaman K."/>
            <person name="Thomas B.C."/>
            <person name="Malmstrom R."/>
            <person name="Stieglmeier M."/>
            <person name="Klingl A."/>
            <person name="Woyke T."/>
            <person name="Ryan C.M."/>
            <person name="Banfield J.F."/>
        </authorList>
    </citation>
    <scope>NUCLEOTIDE SEQUENCE [LARGE SCALE GENOMIC DNA]</scope>
    <source>
        <strain evidence="3">CG11_big_fil_rev_8_21_14_0_20_42_13</strain>
    </source>
</reference>
<dbReference type="Pfam" id="PF02911">
    <property type="entry name" value="Formyl_trans_C"/>
    <property type="match status" value="1"/>
</dbReference>
<gene>
    <name evidence="3" type="ORF">COV72_03430</name>
</gene>
<dbReference type="GO" id="GO:0004479">
    <property type="term" value="F:methionyl-tRNA formyltransferase activity"/>
    <property type="evidence" value="ECO:0007669"/>
    <property type="project" value="TreeGrafter"/>
</dbReference>
<dbReference type="AlphaFoldDB" id="A0A2H0LYE5"/>
<evidence type="ECO:0000259" key="1">
    <source>
        <dbReference type="Pfam" id="PF00551"/>
    </source>
</evidence>
<dbReference type="Proteomes" id="UP000229641">
    <property type="component" value="Unassembled WGS sequence"/>
</dbReference>
<dbReference type="PANTHER" id="PTHR11138:SF5">
    <property type="entry name" value="METHIONYL-TRNA FORMYLTRANSFERASE, MITOCHONDRIAL"/>
    <property type="match status" value="1"/>
</dbReference>
<dbReference type="InterPro" id="IPR036477">
    <property type="entry name" value="Formyl_transf_N_sf"/>
</dbReference>
<comment type="caution">
    <text evidence="3">The sequence shown here is derived from an EMBL/GenBank/DDBJ whole genome shotgun (WGS) entry which is preliminary data.</text>
</comment>
<organism evidence="3 4">
    <name type="scientific">Candidatus Ghiorseimicrobium undicola</name>
    <dbReference type="NCBI Taxonomy" id="1974746"/>
    <lineage>
        <taxon>Bacteria</taxon>
        <taxon>Pseudomonadati</taxon>
        <taxon>Candidatus Omnitrophota</taxon>
        <taxon>Candidatus Ghiorseimicrobium</taxon>
    </lineage>
</organism>
<proteinExistence type="predicted"/>
<dbReference type="EMBL" id="PCWA01000045">
    <property type="protein sequence ID" value="PIQ89407.1"/>
    <property type="molecule type" value="Genomic_DNA"/>
</dbReference>
<evidence type="ECO:0000259" key="2">
    <source>
        <dbReference type="Pfam" id="PF02911"/>
    </source>
</evidence>
<dbReference type="PANTHER" id="PTHR11138">
    <property type="entry name" value="METHIONYL-TRNA FORMYLTRANSFERASE"/>
    <property type="match status" value="1"/>
</dbReference>
<dbReference type="InterPro" id="IPR005793">
    <property type="entry name" value="Formyl_trans_C"/>
</dbReference>